<dbReference type="PANTHER" id="PTHR46566">
    <property type="entry name" value="1-PHOSPHOFRUCTOKINASE-RELATED"/>
    <property type="match status" value="1"/>
</dbReference>
<reference evidence="9" key="1">
    <citation type="journal article" date="2019" name="Int. J. Syst. Evol. Microbiol.">
        <title>The Global Catalogue of Microorganisms (GCM) 10K type strain sequencing project: providing services to taxonomists for standard genome sequencing and annotation.</title>
        <authorList>
            <consortium name="The Broad Institute Genomics Platform"/>
            <consortium name="The Broad Institute Genome Sequencing Center for Infectious Disease"/>
            <person name="Wu L."/>
            <person name="Ma J."/>
        </authorList>
    </citation>
    <scope>NUCLEOTIDE SEQUENCE [LARGE SCALE GENOMIC DNA]</scope>
    <source>
        <strain evidence="9">JCM 1490</strain>
    </source>
</reference>
<dbReference type="NCBIfam" id="TIGR03168">
    <property type="entry name" value="1-PFK"/>
    <property type="match status" value="1"/>
</dbReference>
<evidence type="ECO:0000256" key="3">
    <source>
        <dbReference type="ARBA" id="ARBA00022741"/>
    </source>
</evidence>
<dbReference type="InterPro" id="IPR017583">
    <property type="entry name" value="Tagatose/fructose_Pkinase"/>
</dbReference>
<feature type="domain" description="Carbohydrate kinase PfkB" evidence="7">
    <location>
        <begin position="18"/>
        <end position="289"/>
    </location>
</feature>
<dbReference type="SUPFAM" id="SSF53613">
    <property type="entry name" value="Ribokinase-like"/>
    <property type="match status" value="1"/>
</dbReference>
<dbReference type="Pfam" id="PF00294">
    <property type="entry name" value="PfkB"/>
    <property type="match status" value="1"/>
</dbReference>
<dbReference type="EMBL" id="JBHTCQ010000001">
    <property type="protein sequence ID" value="MFC7404802.1"/>
    <property type="molecule type" value="Genomic_DNA"/>
</dbReference>
<evidence type="ECO:0000256" key="4">
    <source>
        <dbReference type="ARBA" id="ARBA00022777"/>
    </source>
</evidence>
<dbReference type="InterPro" id="IPR029056">
    <property type="entry name" value="Ribokinase-like"/>
</dbReference>
<keyword evidence="9" id="KW-1185">Reference proteome</keyword>
<comment type="similarity">
    <text evidence="1">Belongs to the carbohydrate kinase PfkB family.</text>
</comment>
<evidence type="ECO:0000256" key="6">
    <source>
        <dbReference type="PIRNR" id="PIRNR000535"/>
    </source>
</evidence>
<keyword evidence="2 6" id="KW-0808">Transferase</keyword>
<dbReference type="Gene3D" id="3.40.1190.20">
    <property type="match status" value="1"/>
</dbReference>
<evidence type="ECO:0000313" key="9">
    <source>
        <dbReference type="Proteomes" id="UP001596455"/>
    </source>
</evidence>
<keyword evidence="4" id="KW-0418">Kinase</keyword>
<dbReference type="PANTHER" id="PTHR46566:SF5">
    <property type="entry name" value="1-PHOSPHOFRUCTOKINASE"/>
    <property type="match status" value="1"/>
</dbReference>
<organism evidence="8 9">
    <name type="scientific">Georgenia alba</name>
    <dbReference type="NCBI Taxonomy" id="2233858"/>
    <lineage>
        <taxon>Bacteria</taxon>
        <taxon>Bacillati</taxon>
        <taxon>Actinomycetota</taxon>
        <taxon>Actinomycetes</taxon>
        <taxon>Micrococcales</taxon>
        <taxon>Bogoriellaceae</taxon>
        <taxon>Georgenia</taxon>
    </lineage>
</organism>
<evidence type="ECO:0000259" key="7">
    <source>
        <dbReference type="Pfam" id="PF00294"/>
    </source>
</evidence>
<dbReference type="Proteomes" id="UP001596455">
    <property type="component" value="Unassembled WGS sequence"/>
</dbReference>
<dbReference type="PIRSF" id="PIRSF000535">
    <property type="entry name" value="1PFK/6PFK/LacC"/>
    <property type="match status" value="1"/>
</dbReference>
<dbReference type="InterPro" id="IPR002173">
    <property type="entry name" value="Carboh/pur_kinase_PfkB_CS"/>
</dbReference>
<evidence type="ECO:0000256" key="1">
    <source>
        <dbReference type="ARBA" id="ARBA00010688"/>
    </source>
</evidence>
<name>A0ABW2Q853_9MICO</name>
<sequence>MILTVTPNPALDITYTIPRLEVGGVHRVGTVVEAPGGKGVNVARVLTQLGEAATCTGFLGGSTGRRLASDLDAAGIRQAWVSVDGETRRTVTVVSDDDATMFTEPGPVVDATCWEQLSTRTAELVRAGDALTISGSLPPGTPEHGLGDLVRAVAARGARAVVDTSGHGLRAAADAGAHVLKPNDAELRDATGEEDVVAGARRLLDRGAGSVLVSRGADGLLLLVRGARGVRGWRARPAEILRGNPTGAGDAAVAAVARALTQVGAPLEAVLPACVADAVALSGAAVLAPMAGAVDVAAYERMRTRIVMDEFSPG</sequence>
<evidence type="ECO:0000256" key="2">
    <source>
        <dbReference type="ARBA" id="ARBA00022679"/>
    </source>
</evidence>
<keyword evidence="5" id="KW-0067">ATP-binding</keyword>
<protein>
    <submittedName>
        <fullName evidence="8">1-phosphofructokinase family hexose kinase</fullName>
    </submittedName>
</protein>
<accession>A0ABW2Q853</accession>
<dbReference type="PROSITE" id="PS00583">
    <property type="entry name" value="PFKB_KINASES_1"/>
    <property type="match status" value="1"/>
</dbReference>
<gene>
    <name evidence="8" type="ORF">ACFQQL_06740</name>
</gene>
<dbReference type="InterPro" id="IPR011611">
    <property type="entry name" value="PfkB_dom"/>
</dbReference>
<evidence type="ECO:0000313" key="8">
    <source>
        <dbReference type="EMBL" id="MFC7404802.1"/>
    </source>
</evidence>
<dbReference type="RefSeq" id="WP_382392544.1">
    <property type="nucleotide sequence ID" value="NZ_JBHTCQ010000001.1"/>
</dbReference>
<evidence type="ECO:0000256" key="5">
    <source>
        <dbReference type="ARBA" id="ARBA00022840"/>
    </source>
</evidence>
<keyword evidence="3" id="KW-0547">Nucleotide-binding</keyword>
<comment type="caution">
    <text evidence="8">The sequence shown here is derived from an EMBL/GenBank/DDBJ whole genome shotgun (WGS) entry which is preliminary data.</text>
</comment>
<proteinExistence type="inferred from homology"/>